<feature type="region of interest" description="Disordered" evidence="2">
    <location>
        <begin position="688"/>
        <end position="743"/>
    </location>
</feature>
<name>A9UR97_MONBE</name>
<dbReference type="InterPro" id="IPR004087">
    <property type="entry name" value="KH_dom"/>
</dbReference>
<feature type="domain" description="K Homology" evidence="3">
    <location>
        <begin position="504"/>
        <end position="576"/>
    </location>
</feature>
<gene>
    <name evidence="4" type="ORF">MONBRDRAFT_23129</name>
</gene>
<feature type="domain" description="K Homology" evidence="3">
    <location>
        <begin position="167"/>
        <end position="239"/>
    </location>
</feature>
<feature type="compositionally biased region" description="Low complexity" evidence="2">
    <location>
        <begin position="419"/>
        <end position="435"/>
    </location>
</feature>
<dbReference type="AlphaFoldDB" id="A9UR97"/>
<feature type="region of interest" description="Disordered" evidence="2">
    <location>
        <begin position="413"/>
        <end position="435"/>
    </location>
</feature>
<feature type="domain" description="K Homology" evidence="3">
    <location>
        <begin position="336"/>
        <end position="405"/>
    </location>
</feature>
<evidence type="ECO:0000313" key="5">
    <source>
        <dbReference type="Proteomes" id="UP000001357"/>
    </source>
</evidence>
<dbReference type="InParanoid" id="A9UR97"/>
<dbReference type="InterPro" id="IPR036612">
    <property type="entry name" value="KH_dom_type_1_sf"/>
</dbReference>
<accession>A9UR97</accession>
<dbReference type="PROSITE" id="PS50084">
    <property type="entry name" value="KH_TYPE_1"/>
    <property type="match status" value="1"/>
</dbReference>
<dbReference type="GO" id="GO:0003729">
    <property type="term" value="F:mRNA binding"/>
    <property type="evidence" value="ECO:0000318"/>
    <property type="project" value="GO_Central"/>
</dbReference>
<evidence type="ECO:0000256" key="2">
    <source>
        <dbReference type="SAM" id="MobiDB-lite"/>
    </source>
</evidence>
<feature type="compositionally biased region" description="Low complexity" evidence="2">
    <location>
        <begin position="624"/>
        <end position="642"/>
    </location>
</feature>
<dbReference type="CDD" id="cd00105">
    <property type="entry name" value="KH-I"/>
    <property type="match status" value="1"/>
</dbReference>
<keyword evidence="1" id="KW-0694">RNA-binding</keyword>
<feature type="region of interest" description="Disordered" evidence="2">
    <location>
        <begin position="622"/>
        <end position="645"/>
    </location>
</feature>
<dbReference type="KEGG" id="mbr:MONBRDRAFT_23129"/>
<proteinExistence type="predicted"/>
<dbReference type="GO" id="GO:0005737">
    <property type="term" value="C:cytoplasm"/>
    <property type="evidence" value="ECO:0000318"/>
    <property type="project" value="GO_Central"/>
</dbReference>
<dbReference type="EMBL" id="CH991544">
    <property type="protein sequence ID" value="EDQ91886.1"/>
    <property type="molecule type" value="Genomic_DNA"/>
</dbReference>
<dbReference type="PANTHER" id="PTHR10288">
    <property type="entry name" value="KH DOMAIN CONTAINING RNA BINDING PROTEIN"/>
    <property type="match status" value="1"/>
</dbReference>
<evidence type="ECO:0000313" key="4">
    <source>
        <dbReference type="EMBL" id="EDQ91886.1"/>
    </source>
</evidence>
<dbReference type="GeneID" id="5888356"/>
<dbReference type="SUPFAM" id="SSF54791">
    <property type="entry name" value="Eukaryotic type KH-domain (KH-domain type I)"/>
    <property type="match status" value="3"/>
</dbReference>
<keyword evidence="5" id="KW-1185">Reference proteome</keyword>
<dbReference type="GO" id="GO:0005634">
    <property type="term" value="C:nucleus"/>
    <property type="evidence" value="ECO:0000318"/>
    <property type="project" value="GO_Central"/>
</dbReference>
<organism evidence="4 5">
    <name type="scientific">Monosiga brevicollis</name>
    <name type="common">Choanoflagellate</name>
    <dbReference type="NCBI Taxonomy" id="81824"/>
    <lineage>
        <taxon>Eukaryota</taxon>
        <taxon>Choanoflagellata</taxon>
        <taxon>Craspedida</taxon>
        <taxon>Salpingoecidae</taxon>
        <taxon>Monosiga</taxon>
    </lineage>
</organism>
<dbReference type="SMART" id="SM00322">
    <property type="entry name" value="KH"/>
    <property type="match status" value="3"/>
</dbReference>
<protein>
    <recommendedName>
        <fullName evidence="3">K Homology domain-containing protein</fullName>
    </recommendedName>
</protein>
<evidence type="ECO:0000256" key="1">
    <source>
        <dbReference type="PROSITE-ProRule" id="PRU00117"/>
    </source>
</evidence>
<evidence type="ECO:0000259" key="3">
    <source>
        <dbReference type="SMART" id="SM00322"/>
    </source>
</evidence>
<reference evidence="4 5" key="1">
    <citation type="journal article" date="2008" name="Nature">
        <title>The genome of the choanoflagellate Monosiga brevicollis and the origin of metazoans.</title>
        <authorList>
            <consortium name="JGI Sequencing"/>
            <person name="King N."/>
            <person name="Westbrook M.J."/>
            <person name="Young S.L."/>
            <person name="Kuo A."/>
            <person name="Abedin M."/>
            <person name="Chapman J."/>
            <person name="Fairclough S."/>
            <person name="Hellsten U."/>
            <person name="Isogai Y."/>
            <person name="Letunic I."/>
            <person name="Marr M."/>
            <person name="Pincus D."/>
            <person name="Putnam N."/>
            <person name="Rokas A."/>
            <person name="Wright K.J."/>
            <person name="Zuzow R."/>
            <person name="Dirks W."/>
            <person name="Good M."/>
            <person name="Goodstein D."/>
            <person name="Lemons D."/>
            <person name="Li W."/>
            <person name="Lyons J.B."/>
            <person name="Morris A."/>
            <person name="Nichols S."/>
            <person name="Richter D.J."/>
            <person name="Salamov A."/>
            <person name="Bork P."/>
            <person name="Lim W.A."/>
            <person name="Manning G."/>
            <person name="Miller W.T."/>
            <person name="McGinnis W."/>
            <person name="Shapiro H."/>
            <person name="Tjian R."/>
            <person name="Grigoriev I.V."/>
            <person name="Rokhsar D."/>
        </authorList>
    </citation>
    <scope>NUCLEOTIDE SEQUENCE [LARGE SCALE GENOMIC DNA]</scope>
    <source>
        <strain evidence="5">MX1 / ATCC 50154</strain>
    </source>
</reference>
<dbReference type="Proteomes" id="UP000001357">
    <property type="component" value="Unassembled WGS sequence"/>
</dbReference>
<dbReference type="RefSeq" id="XP_001743172.1">
    <property type="nucleotide sequence ID" value="XM_001743120.1"/>
</dbReference>
<sequence>MSHHNLHALPQISANQHPPANLYQSQLLEPSIELPNLVRPSGAHHPHATSVSLSLCLSVFPFLFLPLNISLKTCFVCQQQLPDALSVYAVASDVSLRIAQTLGPRCIDLPDNQDSVAFAEFLKRVPSRSLGTPSKMFWVPNTNHKIAYSFRTRAEGLHELQWLHRAFSNRIIRNVPRQACGIVVGPQGATARSIERESKGIVMVSENIRVGDDMRQVWIVTLNEADLEGARARVDSLLATAISGGSVGNGTSYGHFSQGRGGVAHQMAPAGQATPDRVVMLSSSQLTEEVSTVLEYAARLSDLGPMSFKWSKDGIYTRSENLASAWQEYQQWQLLVARRTIMHLPAGLVGYRLVGTKGSNIVPIARDSSAIVIIIPVRGPPKEIWVVGNPSAQQAAIPRLEALVRLQSPNYRFSDGTESRSSSASSSGRASLRSSRSVRSPRSDFIFRTAEKVDAELRHMIRVIPISVFENEWKPIVVDDAGNLIARTDTQHANAIFNHLSHLFRTRMIIRLPSTVEAPRIIGHAGRNLKEVFSRTGAVATVFPNKPQPGVTQRLWLIGDPAQQMSAKQQVESIAGQALDEFIESSPQAEPQAMMAAALAAAGAAASHGIYDTRLLNAGPALPSSRRASASSAHSSASGSRSVPPVDVVHRFSDLSLGGAGNASAGGSFDFGGEGLLYGAQLEYPGSRDDVFQSPPLASPLPDANGLSGAASGFSTGAPPSRSDSLSSQNNSCASSPGHHTSLMNQMSALPRAGRVPTPRAKEMARLLTQRNGRIAREDGMGNGTDPDLRRGASPIHGLNGLIEPGPQALHCSVQSFNLPTTSPLPWKPDDGQRHSFDIYTIDNHGEKHLYNTFLVNRAALSEIVQTQAASLDIDLVPVDMRMGLMLGEKDVPVVMAEDAALGQATGTSTNSSSVAVLLCPRAKLRELRVYVRELDRQLVLWASASTTVADVMRACLYYTQSVTSVVYIRDVEGLVVRPHVPCHCLPAQVTLQAHLQSSACLVRLGKTGTHSSLVAPDAPVTPATLRACLQHAKLCGKDDLVVVAAPQAQGSTPPSMRDLIGQNFMVTVLEQPTARNFAVTVAINGHAQQSILNLPLHDPVDRLATLATCQIYQRNIPQDQASRARLVDPSSNQVIASLAELSSSKSPPSVTIQLPTPVVLNVPESMPMIVYVHDDTTGVDVRENLPQHLQQCRLLVYPKTGQPDDARPWATSEMYSNMCSDFGVARPDQLQILLRA</sequence>
<dbReference type="GO" id="GO:0010468">
    <property type="term" value="P:regulation of gene expression"/>
    <property type="evidence" value="ECO:0000318"/>
    <property type="project" value="GO_Central"/>
</dbReference>
<feature type="compositionally biased region" description="Low complexity" evidence="2">
    <location>
        <begin position="721"/>
        <end position="736"/>
    </location>
</feature>